<dbReference type="GO" id="GO:0030163">
    <property type="term" value="P:protein catabolic process"/>
    <property type="evidence" value="ECO:0007669"/>
    <property type="project" value="InterPro"/>
</dbReference>
<dbReference type="PATRIC" id="fig|883161.3.peg.1345"/>
<dbReference type="InterPro" id="IPR036034">
    <property type="entry name" value="PDZ_sf"/>
</dbReference>
<dbReference type="InterPro" id="IPR027065">
    <property type="entry name" value="Lon_Prtase"/>
</dbReference>
<evidence type="ECO:0000313" key="3">
    <source>
        <dbReference type="EMBL" id="EPD32652.1"/>
    </source>
</evidence>
<evidence type="ECO:0000259" key="2">
    <source>
        <dbReference type="PROSITE" id="PS50106"/>
    </source>
</evidence>
<dbReference type="InterPro" id="IPR020568">
    <property type="entry name" value="Ribosomal_Su5_D2-typ_SF"/>
</dbReference>
<dbReference type="EMBL" id="AGZR01000008">
    <property type="protein sequence ID" value="EPD32652.1"/>
    <property type="molecule type" value="Genomic_DNA"/>
</dbReference>
<accession>S2WJ37</accession>
<dbReference type="SMART" id="SM00228">
    <property type="entry name" value="PDZ"/>
    <property type="match status" value="1"/>
</dbReference>
<dbReference type="InterPro" id="IPR008269">
    <property type="entry name" value="Lon_proteolytic"/>
</dbReference>
<evidence type="ECO:0000313" key="4">
    <source>
        <dbReference type="Proteomes" id="UP000014417"/>
    </source>
</evidence>
<dbReference type="PANTHER" id="PTHR10046">
    <property type="entry name" value="ATP DEPENDENT LON PROTEASE FAMILY MEMBER"/>
    <property type="match status" value="1"/>
</dbReference>
<dbReference type="STRING" id="883161.HMPREF9306_01351"/>
<dbReference type="GO" id="GO:0005524">
    <property type="term" value="F:ATP binding"/>
    <property type="evidence" value="ECO:0007669"/>
    <property type="project" value="InterPro"/>
</dbReference>
<dbReference type="PROSITE" id="PS50106">
    <property type="entry name" value="PDZ"/>
    <property type="match status" value="1"/>
</dbReference>
<dbReference type="GO" id="GO:0006508">
    <property type="term" value="P:proteolysis"/>
    <property type="evidence" value="ECO:0007669"/>
    <property type="project" value="InterPro"/>
</dbReference>
<dbReference type="AlphaFoldDB" id="S2WJ37"/>
<gene>
    <name evidence="3" type="ORF">HMPREF9306_01351</name>
</gene>
<dbReference type="Proteomes" id="UP000014417">
    <property type="component" value="Unassembled WGS sequence"/>
</dbReference>
<dbReference type="Gene3D" id="2.30.42.10">
    <property type="match status" value="1"/>
</dbReference>
<sequence>MTRNKRFFVTLTAAFLLVVCSLIIGLTPIPFVSWQPGQTIDVFGSDNNGRLVQVEGTKTYDTTGELIVPTVSVTSSQTFLSLPQAVISYFKKDSSVLPRDYVYPLEPSKSGKDTKNRLEDERNKQMSDSQDAALVAALSLAGQPVQQTVKVKRVSSSGPAADKLNAGDTVRSLNGIEVKTKTDSQAIIKGLRPGDELEIALTRQGEALTVKISTVAGNENPQAARIGAEFEDSYQHPASAKYRINKDVTGPSAGLLFALGIYDSITPEDIIAGRSISGTGKISPSGDVRAVGGIRQKIFAAESAGAEYFLVPAGNCADIDTETSMKLIKVSKLDDAVSSLKLLEDPNNLEKVPTC</sequence>
<comment type="caution">
    <text evidence="3">The sequence shown here is derived from an EMBL/GenBank/DDBJ whole genome shotgun (WGS) entry which is preliminary data.</text>
</comment>
<dbReference type="GO" id="GO:0004252">
    <property type="term" value="F:serine-type endopeptidase activity"/>
    <property type="evidence" value="ECO:0007669"/>
    <property type="project" value="InterPro"/>
</dbReference>
<protein>
    <recommendedName>
        <fullName evidence="2">PDZ domain-containing protein</fullName>
    </recommendedName>
</protein>
<dbReference type="HOGENOM" id="CLU_042037_1_0_11"/>
<feature type="region of interest" description="Disordered" evidence="1">
    <location>
        <begin position="106"/>
        <end position="128"/>
    </location>
</feature>
<dbReference type="InterPro" id="IPR001478">
    <property type="entry name" value="PDZ"/>
</dbReference>
<evidence type="ECO:0000256" key="1">
    <source>
        <dbReference type="SAM" id="MobiDB-lite"/>
    </source>
</evidence>
<dbReference type="GO" id="GO:0004176">
    <property type="term" value="F:ATP-dependent peptidase activity"/>
    <property type="evidence" value="ECO:0007669"/>
    <property type="project" value="InterPro"/>
</dbReference>
<dbReference type="SUPFAM" id="SSF50156">
    <property type="entry name" value="PDZ domain-like"/>
    <property type="match status" value="1"/>
</dbReference>
<organism evidence="3 4">
    <name type="scientific">Propionimicrobium lymphophilum ACS-093-V-SCH5</name>
    <dbReference type="NCBI Taxonomy" id="883161"/>
    <lineage>
        <taxon>Bacteria</taxon>
        <taxon>Bacillati</taxon>
        <taxon>Actinomycetota</taxon>
        <taxon>Actinomycetes</taxon>
        <taxon>Propionibacteriales</taxon>
        <taxon>Propionibacteriaceae</taxon>
        <taxon>Propionimicrobium</taxon>
    </lineage>
</organism>
<proteinExistence type="predicted"/>
<dbReference type="InterPro" id="IPR014721">
    <property type="entry name" value="Ribsml_uS5_D2-typ_fold_subgr"/>
</dbReference>
<name>S2WJ37_9ACTN</name>
<dbReference type="SUPFAM" id="SSF54211">
    <property type="entry name" value="Ribosomal protein S5 domain 2-like"/>
    <property type="match status" value="1"/>
</dbReference>
<dbReference type="Gene3D" id="3.30.230.10">
    <property type="match status" value="1"/>
</dbReference>
<feature type="domain" description="PDZ" evidence="2">
    <location>
        <begin position="123"/>
        <end position="205"/>
    </location>
</feature>
<reference evidence="3 4" key="1">
    <citation type="submission" date="2013-04" db="EMBL/GenBank/DDBJ databases">
        <title>The Genome Sequence of Propionimicrobium lymphophilum ACS-093-V-SCH5.</title>
        <authorList>
            <consortium name="The Broad Institute Genomics Platform"/>
            <person name="Earl A."/>
            <person name="Ward D."/>
            <person name="Feldgarden M."/>
            <person name="Gevers D."/>
            <person name="Saerens B."/>
            <person name="Vaneechoutte M."/>
            <person name="Walker B."/>
            <person name="Young S."/>
            <person name="Zeng Q."/>
            <person name="Gargeya S."/>
            <person name="Fitzgerald M."/>
            <person name="Haas B."/>
            <person name="Abouelleil A."/>
            <person name="Allen A.W."/>
            <person name="Alvarado L."/>
            <person name="Arachchi H.M."/>
            <person name="Berlin A.M."/>
            <person name="Chapman S.B."/>
            <person name="Gainer-Dewar J."/>
            <person name="Goldberg J."/>
            <person name="Griggs A."/>
            <person name="Gujja S."/>
            <person name="Hansen M."/>
            <person name="Howarth C."/>
            <person name="Imamovic A."/>
            <person name="Ireland A."/>
            <person name="Larimer J."/>
            <person name="McCowan C."/>
            <person name="Murphy C."/>
            <person name="Pearson M."/>
            <person name="Poon T.W."/>
            <person name="Priest M."/>
            <person name="Roberts A."/>
            <person name="Saif S."/>
            <person name="Shea T."/>
            <person name="Sisk P."/>
            <person name="Sykes S."/>
            <person name="Wortman J."/>
            <person name="Nusbaum C."/>
            <person name="Birren B."/>
        </authorList>
    </citation>
    <scope>NUCLEOTIDE SEQUENCE [LARGE SCALE GENOMIC DNA]</scope>
    <source>
        <strain evidence="3 4">ACS-093-V-SCH5</strain>
    </source>
</reference>
<dbReference type="Pfam" id="PF05362">
    <property type="entry name" value="Lon_C"/>
    <property type="match status" value="1"/>
</dbReference>
<dbReference type="Pfam" id="PF13180">
    <property type="entry name" value="PDZ_2"/>
    <property type="match status" value="1"/>
</dbReference>
<keyword evidence="4" id="KW-1185">Reference proteome</keyword>
<feature type="compositionally biased region" description="Basic and acidic residues" evidence="1">
    <location>
        <begin position="109"/>
        <end position="125"/>
    </location>
</feature>